<evidence type="ECO:0000313" key="1">
    <source>
        <dbReference type="EMBL" id="MED4404047.1"/>
    </source>
</evidence>
<sequence length="107" mass="12666">MNINSFVRSYTARNLNGEDFLEHVANLIERQLKEWDSVFEVIVKKFANYELIIKMNELSYRVDLSENELNYLQQKAPFALDQKVWEELQNQGLPIINGFGDYMDFVL</sequence>
<accession>A0ABU6P3X0</accession>
<keyword evidence="2" id="KW-1185">Reference proteome</keyword>
<reference evidence="1 2" key="1">
    <citation type="submission" date="2023-03" db="EMBL/GenBank/DDBJ databases">
        <title>Bacillus Genome Sequencing.</title>
        <authorList>
            <person name="Dunlap C."/>
        </authorList>
    </citation>
    <scope>NUCLEOTIDE SEQUENCE [LARGE SCALE GENOMIC DNA]</scope>
    <source>
        <strain evidence="1 2">NRS-1717</strain>
    </source>
</reference>
<dbReference type="Proteomes" id="UP001342826">
    <property type="component" value="Unassembled WGS sequence"/>
</dbReference>
<dbReference type="EMBL" id="JARTFS010000023">
    <property type="protein sequence ID" value="MED4404047.1"/>
    <property type="molecule type" value="Genomic_DNA"/>
</dbReference>
<proteinExistence type="predicted"/>
<organism evidence="1 2">
    <name type="scientific">Metabacillus fastidiosus</name>
    <dbReference type="NCBI Taxonomy" id="1458"/>
    <lineage>
        <taxon>Bacteria</taxon>
        <taxon>Bacillati</taxon>
        <taxon>Bacillota</taxon>
        <taxon>Bacilli</taxon>
        <taxon>Bacillales</taxon>
        <taxon>Bacillaceae</taxon>
        <taxon>Metabacillus</taxon>
    </lineage>
</organism>
<gene>
    <name evidence="1" type="ORF">P9271_22430</name>
</gene>
<name>A0ABU6P3X0_9BACI</name>
<protein>
    <submittedName>
        <fullName evidence="1">Uncharacterized protein</fullName>
    </submittedName>
</protein>
<dbReference type="RefSeq" id="WP_328015962.1">
    <property type="nucleotide sequence ID" value="NZ_JARTFS010000023.1"/>
</dbReference>
<comment type="caution">
    <text evidence="1">The sequence shown here is derived from an EMBL/GenBank/DDBJ whole genome shotgun (WGS) entry which is preliminary data.</text>
</comment>
<evidence type="ECO:0000313" key="2">
    <source>
        <dbReference type="Proteomes" id="UP001342826"/>
    </source>
</evidence>